<evidence type="ECO:0000313" key="2">
    <source>
        <dbReference type="Proteomes" id="UP001142393"/>
    </source>
</evidence>
<name>A0A9W8P6V8_9AGAR</name>
<gene>
    <name evidence="1" type="ORF">DFH05DRAFT_884445</name>
</gene>
<dbReference type="EMBL" id="JANVFU010000003">
    <property type="protein sequence ID" value="KAJ3748100.1"/>
    <property type="molecule type" value="Genomic_DNA"/>
</dbReference>
<dbReference type="AlphaFoldDB" id="A0A9W8P6V8"/>
<keyword evidence="2" id="KW-1185">Reference proteome</keyword>
<dbReference type="Proteomes" id="UP001142393">
    <property type="component" value="Unassembled WGS sequence"/>
</dbReference>
<organism evidence="1 2">
    <name type="scientific">Lentinula detonsa</name>
    <dbReference type="NCBI Taxonomy" id="2804962"/>
    <lineage>
        <taxon>Eukaryota</taxon>
        <taxon>Fungi</taxon>
        <taxon>Dikarya</taxon>
        <taxon>Basidiomycota</taxon>
        <taxon>Agaricomycotina</taxon>
        <taxon>Agaricomycetes</taxon>
        <taxon>Agaricomycetidae</taxon>
        <taxon>Agaricales</taxon>
        <taxon>Marasmiineae</taxon>
        <taxon>Omphalotaceae</taxon>
        <taxon>Lentinula</taxon>
    </lineage>
</organism>
<comment type="caution">
    <text evidence="1">The sequence shown here is derived from an EMBL/GenBank/DDBJ whole genome shotgun (WGS) entry which is preliminary data.</text>
</comment>
<accession>A0A9W8P6V8</accession>
<sequence length="357" mass="40755">MLTGDGLENEHIKVDSALIPCLLPFTCQNHSWTCPQHPRTFPTANSYAHHPIELPVANEFRNGLVCSRSPTRYTPATHPTENKSIHTYATPYATLRPTHKTSPLWTRLRSLTLRPTHTRSPYAGQKTSPTRTRFLLFTLRPTPTLRPHATPDQQNESALDSFAVVHLRPTPTPDRKRVQRGLVFCCSPYAQPPRYALTLRPTNKTSPLWTRLRSFIYAQYTCRTENESALDSFSGVHPTPNPHATPDRQNESALDSFAVVHPTPNPHAGQKTSPRWTRFLAFTLRPTHMPDRKRVRVGLVFWRSPYAQPTRYALTLRPDQQNESALDSFAVVHLRPTPTPDRKRVRVGLIFWRSPYA</sequence>
<proteinExistence type="predicted"/>
<evidence type="ECO:0000313" key="1">
    <source>
        <dbReference type="EMBL" id="KAJ3748100.1"/>
    </source>
</evidence>
<protein>
    <submittedName>
        <fullName evidence="1">Uncharacterized protein</fullName>
    </submittedName>
</protein>
<reference evidence="1 2" key="1">
    <citation type="journal article" date="2023" name="Proc. Natl. Acad. Sci. U.S.A.">
        <title>A global phylogenomic analysis of the shiitake genus Lentinula.</title>
        <authorList>
            <person name="Sierra-Patev S."/>
            <person name="Min B."/>
            <person name="Naranjo-Ortiz M."/>
            <person name="Looney B."/>
            <person name="Konkel Z."/>
            <person name="Slot J.C."/>
            <person name="Sakamoto Y."/>
            <person name="Steenwyk J.L."/>
            <person name="Rokas A."/>
            <person name="Carro J."/>
            <person name="Camarero S."/>
            <person name="Ferreira P."/>
            <person name="Molpeceres G."/>
            <person name="Ruiz-Duenas F.J."/>
            <person name="Serrano A."/>
            <person name="Henrissat B."/>
            <person name="Drula E."/>
            <person name="Hughes K.W."/>
            <person name="Mata J.L."/>
            <person name="Ishikawa N.K."/>
            <person name="Vargas-Isla R."/>
            <person name="Ushijima S."/>
            <person name="Smith C.A."/>
            <person name="Donoghue J."/>
            <person name="Ahrendt S."/>
            <person name="Andreopoulos W."/>
            <person name="He G."/>
            <person name="LaButti K."/>
            <person name="Lipzen A."/>
            <person name="Ng V."/>
            <person name="Riley R."/>
            <person name="Sandor L."/>
            <person name="Barry K."/>
            <person name="Martinez A.T."/>
            <person name="Xiao Y."/>
            <person name="Gibbons J.G."/>
            <person name="Terashima K."/>
            <person name="Grigoriev I.V."/>
            <person name="Hibbett D."/>
        </authorList>
    </citation>
    <scope>NUCLEOTIDE SEQUENCE [LARGE SCALE GENOMIC DNA]</scope>
    <source>
        <strain evidence="1 2">TFB7810</strain>
    </source>
</reference>